<dbReference type="CDD" id="cd09917">
    <property type="entry name" value="F-box_SF"/>
    <property type="match status" value="1"/>
</dbReference>
<dbReference type="InterPro" id="IPR036047">
    <property type="entry name" value="F-box-like_dom_sf"/>
</dbReference>
<evidence type="ECO:0000259" key="2">
    <source>
        <dbReference type="SMART" id="SM00256"/>
    </source>
</evidence>
<sequence length="611" mass="68436">MNSHSHIFGHVSPFGMHPYVPFEIVVTILANLDWRSLVRCSAVCHFWQRAIRDALALQYKVELGANGLVDGSTSHLSIPERMRLLQERRRAWRMLDFKRCITIPTPGECHAYELVGGMFAKAMNPHDGTATAPAAFPLNPGSRHFSFVNLPGAERIGDVTTEPEVIVREDVGFLCRDFGIDPTQDLIALVEQPDVEKPSITVHLRSISTNRSHPSATVPVLTEMMKSSFDGAVIQICDDIIAILVRVHTTPRLFIWQWTTGKQLVTETNAHNCRNMDDFSLLSNYAFMMTSRYHQGSIKIYTFRAPNGCVLFSGLGSAKLADLRCTTLLLPALQPNNHYAELSTHTAPFTSRVPNGLPFASSEDARVHVMSVLTQPTQPPHSSSDSELGHGVGGHPASFVVIILNRALLKHADKNLERRDVKTEEKGGMEDDASIISRNKSQRRKGKSDGSAEVPWDEWGPRNTRWFSERSTHAWQRYVHGSRIVRTLHNAWPSTRCRIQVLDFHVHPSRPNSESDHLDEAIDNVEPDVPYAHRLISGPSLVRDRAVFRGGGVESRLPYREVMLKREVGPYSGFMIDEERVIGLSDADGFGFFQAMAFANGDMKQIDVFTF</sequence>
<evidence type="ECO:0000256" key="1">
    <source>
        <dbReference type="SAM" id="MobiDB-lite"/>
    </source>
</evidence>
<keyword evidence="4" id="KW-1185">Reference proteome</keyword>
<name>A0A9Q5I5M4_SANBA</name>
<organism evidence="3 4">
    <name type="scientific">Sanghuangporus baumii</name>
    <name type="common">Phellinus baumii</name>
    <dbReference type="NCBI Taxonomy" id="108892"/>
    <lineage>
        <taxon>Eukaryota</taxon>
        <taxon>Fungi</taxon>
        <taxon>Dikarya</taxon>
        <taxon>Basidiomycota</taxon>
        <taxon>Agaricomycotina</taxon>
        <taxon>Agaricomycetes</taxon>
        <taxon>Hymenochaetales</taxon>
        <taxon>Hymenochaetaceae</taxon>
        <taxon>Sanghuangporus</taxon>
    </lineage>
</organism>
<reference evidence="3" key="1">
    <citation type="submission" date="2016-06" db="EMBL/GenBank/DDBJ databases">
        <title>Draft Genome sequence of the fungus Inonotus baumii.</title>
        <authorList>
            <person name="Zhu H."/>
            <person name="Lin W."/>
        </authorList>
    </citation>
    <scope>NUCLEOTIDE SEQUENCE</scope>
    <source>
        <strain evidence="3">821</strain>
    </source>
</reference>
<dbReference type="OrthoDB" id="2745718at2759"/>
<protein>
    <recommendedName>
        <fullName evidence="2">F-box domain-containing protein</fullName>
    </recommendedName>
</protein>
<dbReference type="SUPFAM" id="SSF81383">
    <property type="entry name" value="F-box domain"/>
    <property type="match status" value="1"/>
</dbReference>
<dbReference type="Proteomes" id="UP000757232">
    <property type="component" value="Unassembled WGS sequence"/>
</dbReference>
<dbReference type="EMBL" id="LNZH02000027">
    <property type="protein sequence ID" value="OCB92142.1"/>
    <property type="molecule type" value="Genomic_DNA"/>
</dbReference>
<feature type="domain" description="F-box" evidence="2">
    <location>
        <begin position="20"/>
        <end position="59"/>
    </location>
</feature>
<feature type="compositionally biased region" description="Basic and acidic residues" evidence="1">
    <location>
        <begin position="420"/>
        <end position="429"/>
    </location>
</feature>
<gene>
    <name evidence="3" type="ORF">A7U60_g497</name>
</gene>
<dbReference type="Pfam" id="PF12937">
    <property type="entry name" value="F-box-like"/>
    <property type="match status" value="1"/>
</dbReference>
<dbReference type="Gene3D" id="1.20.1280.50">
    <property type="match status" value="1"/>
</dbReference>
<dbReference type="SMART" id="SM00256">
    <property type="entry name" value="FBOX"/>
    <property type="match status" value="1"/>
</dbReference>
<evidence type="ECO:0000313" key="3">
    <source>
        <dbReference type="EMBL" id="OCB92142.1"/>
    </source>
</evidence>
<evidence type="ECO:0000313" key="4">
    <source>
        <dbReference type="Proteomes" id="UP000757232"/>
    </source>
</evidence>
<feature type="region of interest" description="Disordered" evidence="1">
    <location>
        <begin position="420"/>
        <end position="456"/>
    </location>
</feature>
<dbReference type="InterPro" id="IPR001810">
    <property type="entry name" value="F-box_dom"/>
</dbReference>
<proteinExistence type="predicted"/>
<dbReference type="AlphaFoldDB" id="A0A9Q5I5M4"/>
<accession>A0A9Q5I5M4</accession>
<comment type="caution">
    <text evidence="3">The sequence shown here is derived from an EMBL/GenBank/DDBJ whole genome shotgun (WGS) entry which is preliminary data.</text>
</comment>